<dbReference type="Proteomes" id="UP000318103">
    <property type="component" value="Unassembled WGS sequence"/>
</dbReference>
<accession>A0A542U7Y5</accession>
<gene>
    <name evidence="3" type="ORF">FB563_0015</name>
</gene>
<organism evidence="3 4">
    <name type="scientific">Streptomyces puniciscabiei</name>
    <dbReference type="NCBI Taxonomy" id="164348"/>
    <lineage>
        <taxon>Bacteria</taxon>
        <taxon>Bacillati</taxon>
        <taxon>Actinomycetota</taxon>
        <taxon>Actinomycetes</taxon>
        <taxon>Kitasatosporales</taxon>
        <taxon>Streptomycetaceae</taxon>
        <taxon>Streptomyces</taxon>
    </lineage>
</organism>
<feature type="region of interest" description="Disordered" evidence="1">
    <location>
        <begin position="1"/>
        <end position="25"/>
    </location>
</feature>
<comment type="caution">
    <text evidence="3">The sequence shown here is derived from an EMBL/GenBank/DDBJ whole genome shotgun (WGS) entry which is preliminary data.</text>
</comment>
<keyword evidence="2" id="KW-1133">Transmembrane helix</keyword>
<dbReference type="EMBL" id="VFNX01000001">
    <property type="protein sequence ID" value="TQK95148.1"/>
    <property type="molecule type" value="Genomic_DNA"/>
</dbReference>
<evidence type="ECO:0000256" key="1">
    <source>
        <dbReference type="SAM" id="MobiDB-lite"/>
    </source>
</evidence>
<protein>
    <submittedName>
        <fullName evidence="3">Uncharacterized protein</fullName>
    </submittedName>
</protein>
<keyword evidence="4" id="KW-1185">Reference proteome</keyword>
<name>A0A542U7Y5_9ACTN</name>
<dbReference type="RefSeq" id="WP_234358111.1">
    <property type="nucleotide sequence ID" value="NZ_JBPJFI010000001.1"/>
</dbReference>
<proteinExistence type="predicted"/>
<feature type="transmembrane region" description="Helical" evidence="2">
    <location>
        <begin position="34"/>
        <end position="54"/>
    </location>
</feature>
<evidence type="ECO:0000313" key="3">
    <source>
        <dbReference type="EMBL" id="TQK95148.1"/>
    </source>
</evidence>
<keyword evidence="2" id="KW-0472">Membrane</keyword>
<dbReference type="AlphaFoldDB" id="A0A542U7Y5"/>
<evidence type="ECO:0000256" key="2">
    <source>
        <dbReference type="SAM" id="Phobius"/>
    </source>
</evidence>
<reference evidence="3 4" key="1">
    <citation type="submission" date="2019-06" db="EMBL/GenBank/DDBJ databases">
        <title>Sequencing the genomes of 1000 actinobacteria strains.</title>
        <authorList>
            <person name="Klenk H.-P."/>
        </authorList>
    </citation>
    <scope>NUCLEOTIDE SEQUENCE [LARGE SCALE GENOMIC DNA]</scope>
    <source>
        <strain evidence="3 4">DSM 41929</strain>
    </source>
</reference>
<sequence>MTDRLPPQPITPPPPAEPPAVPAPVPVTKGLSPLVAGLLGLAVGAGIVGGAWAITAGSGPGAPGTFTLKGGFELTDSVVPDGDGGCAGTDGYDDISDGTSVTVYDAAGSVVATGALSNSRYDEDTYDCSFDVAVQDVPKGQKFYKVEVSHRGTLQLTAKEAETGQFGGSLG</sequence>
<keyword evidence="2" id="KW-0812">Transmembrane</keyword>
<evidence type="ECO:0000313" key="4">
    <source>
        <dbReference type="Proteomes" id="UP000318103"/>
    </source>
</evidence>